<accession>A0A4Y9XT47</accession>
<proteinExistence type="predicted"/>
<dbReference type="STRING" id="34475.A0A4Y9XT47"/>
<sequence length="243" mass="27944">MTKYPSRKAVPIAELVSPDGYGATHLMPALARFLVEHNSPGLSRNEIEVQATYVRFPFTSLPVFHKVKFRNLEYHGKETLDSIHARPRKLSSNNDILIPSRFDTALVRVQQIENQAVPRVGISDMRIGRVRAIFSIPEAVHQHLIPSAPNLQCPRHLAYVEWFSKFPRAPDIHYQMYKVTATLTEHEKIASVIPLALLERSVHLHPKWGGPVPVHWTSENVMDECAMFYLNQYKNPHDFYNLY</sequence>
<dbReference type="EMBL" id="SEKV01001120">
    <property type="protein sequence ID" value="TFY51719.1"/>
    <property type="molecule type" value="Genomic_DNA"/>
</dbReference>
<dbReference type="Proteomes" id="UP000298390">
    <property type="component" value="Unassembled WGS sequence"/>
</dbReference>
<dbReference type="AlphaFoldDB" id="A0A4Y9XT47"/>
<reference evidence="1 2" key="1">
    <citation type="submission" date="2019-01" db="EMBL/GenBank/DDBJ databases">
        <title>Genome sequencing of the rare red list fungi Fomitopsis rosea.</title>
        <authorList>
            <person name="Buettner E."/>
            <person name="Kellner H."/>
        </authorList>
    </citation>
    <scope>NUCLEOTIDE SEQUENCE [LARGE SCALE GENOMIC DNA]</scope>
    <source>
        <strain evidence="1 2">DSM 105464</strain>
    </source>
</reference>
<comment type="caution">
    <text evidence="1">The sequence shown here is derived from an EMBL/GenBank/DDBJ whole genome shotgun (WGS) entry which is preliminary data.</text>
</comment>
<gene>
    <name evidence="1" type="ORF">EVJ58_g10415</name>
</gene>
<organism evidence="1 2">
    <name type="scientific">Rhodofomes roseus</name>
    <dbReference type="NCBI Taxonomy" id="34475"/>
    <lineage>
        <taxon>Eukaryota</taxon>
        <taxon>Fungi</taxon>
        <taxon>Dikarya</taxon>
        <taxon>Basidiomycota</taxon>
        <taxon>Agaricomycotina</taxon>
        <taxon>Agaricomycetes</taxon>
        <taxon>Polyporales</taxon>
        <taxon>Rhodofomes</taxon>
    </lineage>
</organism>
<name>A0A4Y9XT47_9APHY</name>
<evidence type="ECO:0000313" key="1">
    <source>
        <dbReference type="EMBL" id="TFY51719.1"/>
    </source>
</evidence>
<evidence type="ECO:0000313" key="2">
    <source>
        <dbReference type="Proteomes" id="UP000298390"/>
    </source>
</evidence>
<protein>
    <submittedName>
        <fullName evidence="1">Uncharacterized protein</fullName>
    </submittedName>
</protein>